<sequence>MQSPILLPARMNLVEDALTDLEIAVLEFPFAEIVADFRNSMEEVLSSNRKKKVWIPYRQLNNGLLACASTLTHGFEYLDTGDYRALAVGTVENPLRVPTPEQIHELVMIWAQEWAKQFDGKGKTDQVNSVCDRFLENIAIIPTNWNWQPITPKTLIQNINAEKGLGYQAKLLRS</sequence>
<evidence type="ECO:0000313" key="2">
    <source>
        <dbReference type="Proteomes" id="UP000514713"/>
    </source>
</evidence>
<dbReference type="AlphaFoldDB" id="A0A7D7R031"/>
<dbReference type="RefSeq" id="WP_181930158.1">
    <property type="nucleotide sequence ID" value="NZ_CP054698.1"/>
</dbReference>
<reference evidence="2" key="1">
    <citation type="submission" date="2020-06" db="EMBL/GenBank/DDBJ databases">
        <title>Nostoc edaphicum CCNP1411 genome.</title>
        <authorList>
            <person name="Fidor A."/>
            <person name="Grabski M."/>
            <person name="Gawor J."/>
            <person name="Gromadka R."/>
            <person name="Wegrzyn G."/>
            <person name="Mazur-Marzec H."/>
        </authorList>
    </citation>
    <scope>NUCLEOTIDE SEQUENCE [LARGE SCALE GENOMIC DNA]</scope>
    <source>
        <strain evidence="2">CCNP1411</strain>
    </source>
</reference>
<keyword evidence="2" id="KW-1185">Reference proteome</keyword>
<gene>
    <name evidence="1" type="ORF">HUN01_03850</name>
</gene>
<organism evidence="1 2">
    <name type="scientific">Nostoc edaphicum CCNP1411</name>
    <dbReference type="NCBI Taxonomy" id="1472755"/>
    <lineage>
        <taxon>Bacteria</taxon>
        <taxon>Bacillati</taxon>
        <taxon>Cyanobacteriota</taxon>
        <taxon>Cyanophyceae</taxon>
        <taxon>Nostocales</taxon>
        <taxon>Nostocaceae</taxon>
        <taxon>Nostoc</taxon>
    </lineage>
</organism>
<name>A0A7D7R031_9NOSO</name>
<dbReference type="KEGG" id="ned:HUN01_03850"/>
<protein>
    <submittedName>
        <fullName evidence="1">Uncharacterized protein</fullName>
    </submittedName>
</protein>
<dbReference type="Proteomes" id="UP000514713">
    <property type="component" value="Chromosome"/>
</dbReference>
<dbReference type="EMBL" id="CP054698">
    <property type="protein sequence ID" value="QMS86746.1"/>
    <property type="molecule type" value="Genomic_DNA"/>
</dbReference>
<proteinExistence type="predicted"/>
<accession>A0A7D7R031</accession>
<evidence type="ECO:0000313" key="1">
    <source>
        <dbReference type="EMBL" id="QMS86746.1"/>
    </source>
</evidence>